<dbReference type="CDD" id="cd03801">
    <property type="entry name" value="GT4_PimA-like"/>
    <property type="match status" value="1"/>
</dbReference>
<evidence type="ECO:0000313" key="5">
    <source>
        <dbReference type="EMBL" id="STC70159.1"/>
    </source>
</evidence>
<name>A0A376CPX8_9CORY</name>
<dbReference type="SUPFAM" id="SSF53756">
    <property type="entry name" value="UDP-Glycosyltransferase/glycogen phosphorylase"/>
    <property type="match status" value="1"/>
</dbReference>
<dbReference type="NCBIfam" id="TIGR02149">
    <property type="entry name" value="glgA_Coryne"/>
    <property type="match status" value="1"/>
</dbReference>
<dbReference type="InterPro" id="IPR001296">
    <property type="entry name" value="Glyco_trans_1"/>
</dbReference>
<evidence type="ECO:0000259" key="4">
    <source>
        <dbReference type="Pfam" id="PF13439"/>
    </source>
</evidence>
<evidence type="ECO:0000313" key="6">
    <source>
        <dbReference type="Proteomes" id="UP000254467"/>
    </source>
</evidence>
<evidence type="ECO:0000256" key="2">
    <source>
        <dbReference type="ARBA" id="ARBA00022679"/>
    </source>
</evidence>
<dbReference type="PANTHER" id="PTHR45947:SF3">
    <property type="entry name" value="SULFOQUINOVOSYL TRANSFERASE SQD2"/>
    <property type="match status" value="1"/>
</dbReference>
<dbReference type="InterPro" id="IPR011875">
    <property type="entry name" value="M1P_synthase"/>
</dbReference>
<reference evidence="5 6" key="1">
    <citation type="submission" date="2018-06" db="EMBL/GenBank/DDBJ databases">
        <authorList>
            <consortium name="Pathogen Informatics"/>
            <person name="Doyle S."/>
        </authorList>
    </citation>
    <scope>NUCLEOTIDE SEQUENCE [LARGE SCALE GENOMIC DNA]</scope>
    <source>
        <strain evidence="5 6">NCTC11862</strain>
    </source>
</reference>
<dbReference type="Gene3D" id="3.40.50.2000">
    <property type="entry name" value="Glycogen Phosphorylase B"/>
    <property type="match status" value="2"/>
</dbReference>
<organism evidence="5 6">
    <name type="scientific">Corynebacterium pilosum</name>
    <dbReference type="NCBI Taxonomy" id="35756"/>
    <lineage>
        <taxon>Bacteria</taxon>
        <taxon>Bacillati</taxon>
        <taxon>Actinomycetota</taxon>
        <taxon>Actinomycetes</taxon>
        <taxon>Mycobacteriales</taxon>
        <taxon>Corynebacteriaceae</taxon>
        <taxon>Corynebacterium</taxon>
    </lineage>
</organism>
<protein>
    <submittedName>
        <fullName evidence="5">Glycosyl transferase</fullName>
        <ecNumber evidence="5">2.4.1.21</ecNumber>
    </submittedName>
</protein>
<evidence type="ECO:0000256" key="1">
    <source>
        <dbReference type="ARBA" id="ARBA00022676"/>
    </source>
</evidence>
<keyword evidence="1 5" id="KW-0328">Glycosyltransferase</keyword>
<dbReference type="GO" id="GO:0009011">
    <property type="term" value="F:alpha-1,4-glucan glucosyltransferase (ADP-glucose donor) activity"/>
    <property type="evidence" value="ECO:0007669"/>
    <property type="project" value="UniProtKB-EC"/>
</dbReference>
<dbReference type="EC" id="2.4.1.21" evidence="5"/>
<sequence>MMTREYPPEVYGGAGVHVTELTRFMRDIVDVDVHCMGEPRDAEGVYVHGVDPELSEANGAIKTLSTGLRMAHAATDLDVVHSHTWYAGLGGHLAGKLHGIPHVATAHSLEPDRPWKREQLGGGYDVSLWSEKNAMEYADAVIAVSAGMKEAILRAYPRIDESRVHVVLNGIDTETWFPTEGDLAEDLGVDTSKPIAAFVGRITRQKGVEHLVKAAKHFDDDVQLVLCAGAPDTPEIAERTKALVEELKTTRDGVFWVQEMLSGDKIREVYSMADVFVCPSIYEPLGIVNLEAMACGTAVVASDVGGIPEVVVDGETGTLVHYDENDAETFERDIAEAVNAMVADREKAEVFGKAGLVRAKDKFSWATIAQQTVDIYKALI</sequence>
<accession>A0A376CPX8</accession>
<feature type="domain" description="Glycosyltransferase subfamily 4-like N-terminal" evidence="4">
    <location>
        <begin position="11"/>
        <end position="174"/>
    </location>
</feature>
<keyword evidence="6" id="KW-1185">Reference proteome</keyword>
<gene>
    <name evidence="5" type="primary">glgA</name>
    <name evidence="5" type="ORF">NCTC11862_01968</name>
</gene>
<dbReference type="Pfam" id="PF13439">
    <property type="entry name" value="Glyco_transf_4"/>
    <property type="match status" value="1"/>
</dbReference>
<proteinExistence type="predicted"/>
<evidence type="ECO:0000259" key="3">
    <source>
        <dbReference type="Pfam" id="PF00534"/>
    </source>
</evidence>
<dbReference type="GO" id="GO:0009250">
    <property type="term" value="P:glucan biosynthetic process"/>
    <property type="evidence" value="ECO:0007669"/>
    <property type="project" value="InterPro"/>
</dbReference>
<dbReference type="Pfam" id="PF00534">
    <property type="entry name" value="Glycos_transf_1"/>
    <property type="match status" value="1"/>
</dbReference>
<dbReference type="InterPro" id="IPR028098">
    <property type="entry name" value="Glyco_trans_4-like_N"/>
</dbReference>
<feature type="domain" description="Glycosyl transferase family 1" evidence="3">
    <location>
        <begin position="185"/>
        <end position="355"/>
    </location>
</feature>
<keyword evidence="2 5" id="KW-0808">Transferase</keyword>
<dbReference type="EMBL" id="UFXQ01000001">
    <property type="protein sequence ID" value="STC70159.1"/>
    <property type="molecule type" value="Genomic_DNA"/>
</dbReference>
<dbReference type="InterPro" id="IPR050194">
    <property type="entry name" value="Glycosyltransferase_grp1"/>
</dbReference>
<dbReference type="AlphaFoldDB" id="A0A376CPX8"/>
<dbReference type="PANTHER" id="PTHR45947">
    <property type="entry name" value="SULFOQUINOVOSYL TRANSFERASE SQD2"/>
    <property type="match status" value="1"/>
</dbReference>
<dbReference type="GO" id="GO:1901137">
    <property type="term" value="P:carbohydrate derivative biosynthetic process"/>
    <property type="evidence" value="ECO:0007669"/>
    <property type="project" value="UniProtKB-ARBA"/>
</dbReference>
<dbReference type="Proteomes" id="UP000254467">
    <property type="component" value="Unassembled WGS sequence"/>
</dbReference>
<dbReference type="GO" id="GO:1903509">
    <property type="term" value="P:liposaccharide metabolic process"/>
    <property type="evidence" value="ECO:0007669"/>
    <property type="project" value="UniProtKB-ARBA"/>
</dbReference>
<dbReference type="STRING" id="35756.GCA_001044155_02184"/>